<evidence type="ECO:0000256" key="1">
    <source>
        <dbReference type="SAM" id="MobiDB-lite"/>
    </source>
</evidence>
<comment type="caution">
    <text evidence="2">The sequence shown here is derived from an EMBL/GenBank/DDBJ whole genome shotgun (WGS) entry which is preliminary data.</text>
</comment>
<dbReference type="Proteomes" id="UP000257109">
    <property type="component" value="Unassembled WGS sequence"/>
</dbReference>
<sequence>MKEFVEKLEKVGKGLDLVQRDTQTINAKVESLSKEKEDMNKCLFMRVKGRNSSDSGRNSWSSKSERHEKHDKKKRSGREEKKERYERRREEPKEEEMDMTKCKIPLFFGNCNLDKYVNWELKVEQILNYFNLHGRKVVRLVTIDFGDYALVWWI</sequence>
<dbReference type="AlphaFoldDB" id="A0A371FWB4"/>
<gene>
    <name evidence="2" type="ORF">CR513_36620</name>
</gene>
<dbReference type="OrthoDB" id="1731207at2759"/>
<protein>
    <submittedName>
        <fullName evidence="2">Uncharacterized protein</fullName>
    </submittedName>
</protein>
<feature type="non-terminal residue" evidence="2">
    <location>
        <position position="1"/>
    </location>
</feature>
<keyword evidence="3" id="KW-1185">Reference proteome</keyword>
<feature type="compositionally biased region" description="Low complexity" evidence="1">
    <location>
        <begin position="50"/>
        <end position="62"/>
    </location>
</feature>
<evidence type="ECO:0000313" key="2">
    <source>
        <dbReference type="EMBL" id="RDX82571.1"/>
    </source>
</evidence>
<reference evidence="2" key="1">
    <citation type="submission" date="2018-05" db="EMBL/GenBank/DDBJ databases">
        <title>Draft genome of Mucuna pruriens seed.</title>
        <authorList>
            <person name="Nnadi N.E."/>
            <person name="Vos R."/>
            <person name="Hasami M.H."/>
            <person name="Devisetty U.K."/>
            <person name="Aguiy J.C."/>
        </authorList>
    </citation>
    <scope>NUCLEOTIDE SEQUENCE [LARGE SCALE GENOMIC DNA]</scope>
    <source>
        <strain evidence="2">JCA_2017</strain>
    </source>
</reference>
<organism evidence="2 3">
    <name type="scientific">Mucuna pruriens</name>
    <name type="common">Velvet bean</name>
    <name type="synonym">Dolichos pruriens</name>
    <dbReference type="NCBI Taxonomy" id="157652"/>
    <lineage>
        <taxon>Eukaryota</taxon>
        <taxon>Viridiplantae</taxon>
        <taxon>Streptophyta</taxon>
        <taxon>Embryophyta</taxon>
        <taxon>Tracheophyta</taxon>
        <taxon>Spermatophyta</taxon>
        <taxon>Magnoliopsida</taxon>
        <taxon>eudicotyledons</taxon>
        <taxon>Gunneridae</taxon>
        <taxon>Pentapetalae</taxon>
        <taxon>rosids</taxon>
        <taxon>fabids</taxon>
        <taxon>Fabales</taxon>
        <taxon>Fabaceae</taxon>
        <taxon>Papilionoideae</taxon>
        <taxon>50 kb inversion clade</taxon>
        <taxon>NPAAA clade</taxon>
        <taxon>indigoferoid/millettioid clade</taxon>
        <taxon>Phaseoleae</taxon>
        <taxon>Mucuna</taxon>
    </lineage>
</organism>
<feature type="region of interest" description="Disordered" evidence="1">
    <location>
        <begin position="46"/>
        <end position="98"/>
    </location>
</feature>
<accession>A0A371FWB4</accession>
<name>A0A371FWB4_MUCPR</name>
<feature type="compositionally biased region" description="Basic and acidic residues" evidence="1">
    <location>
        <begin position="77"/>
        <end position="92"/>
    </location>
</feature>
<dbReference type="EMBL" id="QJKJ01007604">
    <property type="protein sequence ID" value="RDX82571.1"/>
    <property type="molecule type" value="Genomic_DNA"/>
</dbReference>
<proteinExistence type="predicted"/>
<evidence type="ECO:0000313" key="3">
    <source>
        <dbReference type="Proteomes" id="UP000257109"/>
    </source>
</evidence>